<protein>
    <recommendedName>
        <fullName evidence="6">Aminotransferase</fullName>
        <ecNumber evidence="6">2.6.1.-</ecNumber>
    </recommendedName>
</protein>
<gene>
    <name evidence="8" type="ORF">CQ394_03000</name>
</gene>
<dbReference type="GO" id="GO:0030170">
    <property type="term" value="F:pyridoxal phosphate binding"/>
    <property type="evidence" value="ECO:0007669"/>
    <property type="project" value="InterPro"/>
</dbReference>
<accession>A0A2A7MGC1</accession>
<comment type="cofactor">
    <cofactor evidence="1 6">
        <name>pyridoxal 5'-phosphate</name>
        <dbReference type="ChEBI" id="CHEBI:597326"/>
    </cofactor>
</comment>
<keyword evidence="9" id="KW-1185">Reference proteome</keyword>
<dbReference type="SUPFAM" id="SSF53383">
    <property type="entry name" value="PLP-dependent transferases"/>
    <property type="match status" value="1"/>
</dbReference>
<keyword evidence="5" id="KW-0663">Pyridoxal phosphate</keyword>
<dbReference type="InterPro" id="IPR004838">
    <property type="entry name" value="NHTrfase_class1_PyrdxlP-BS"/>
</dbReference>
<dbReference type="EMBL" id="PDCJ01000001">
    <property type="protein sequence ID" value="PEG30706.1"/>
    <property type="molecule type" value="Genomic_DNA"/>
</dbReference>
<dbReference type="GO" id="GO:0006520">
    <property type="term" value="P:amino acid metabolic process"/>
    <property type="evidence" value="ECO:0007669"/>
    <property type="project" value="InterPro"/>
</dbReference>
<evidence type="ECO:0000256" key="2">
    <source>
        <dbReference type="ARBA" id="ARBA00007441"/>
    </source>
</evidence>
<dbReference type="Pfam" id="PF00155">
    <property type="entry name" value="Aminotran_1_2"/>
    <property type="match status" value="1"/>
</dbReference>
<keyword evidence="3 6" id="KW-0032">Aminotransferase</keyword>
<name>A0A2A7MGC1_9CLOT</name>
<dbReference type="Gene3D" id="3.40.640.10">
    <property type="entry name" value="Type I PLP-dependent aspartate aminotransferase-like (Major domain)"/>
    <property type="match status" value="1"/>
</dbReference>
<dbReference type="InterPro" id="IPR004839">
    <property type="entry name" value="Aminotransferase_I/II_large"/>
</dbReference>
<evidence type="ECO:0000313" key="9">
    <source>
        <dbReference type="Proteomes" id="UP000220840"/>
    </source>
</evidence>
<evidence type="ECO:0000256" key="3">
    <source>
        <dbReference type="ARBA" id="ARBA00022576"/>
    </source>
</evidence>
<comment type="similarity">
    <text evidence="2 6">Belongs to the class-I pyridoxal-phosphate-dependent aminotransferase family.</text>
</comment>
<dbReference type="PANTHER" id="PTHR46383:SF4">
    <property type="entry name" value="AMINOTRANSFERASE"/>
    <property type="match status" value="1"/>
</dbReference>
<comment type="caution">
    <text evidence="8">The sequence shown here is derived from an EMBL/GenBank/DDBJ whole genome shotgun (WGS) entry which is preliminary data.</text>
</comment>
<dbReference type="CDD" id="cd00609">
    <property type="entry name" value="AAT_like"/>
    <property type="match status" value="1"/>
</dbReference>
<dbReference type="PROSITE" id="PS00105">
    <property type="entry name" value="AA_TRANSFER_CLASS_1"/>
    <property type="match status" value="1"/>
</dbReference>
<dbReference type="InterPro" id="IPR015424">
    <property type="entry name" value="PyrdxlP-dep_Trfase"/>
</dbReference>
<dbReference type="Gene3D" id="3.90.1150.10">
    <property type="entry name" value="Aspartate Aminotransferase, domain 1"/>
    <property type="match status" value="1"/>
</dbReference>
<dbReference type="RefSeq" id="WP_058294876.1">
    <property type="nucleotide sequence ID" value="NZ_CAMRXB010000035.1"/>
</dbReference>
<organism evidence="8 9">
    <name type="scientific">Clostridium neonatale</name>
    <dbReference type="NCBI Taxonomy" id="137838"/>
    <lineage>
        <taxon>Bacteria</taxon>
        <taxon>Bacillati</taxon>
        <taxon>Bacillota</taxon>
        <taxon>Clostridia</taxon>
        <taxon>Eubacteriales</taxon>
        <taxon>Clostridiaceae</taxon>
        <taxon>Clostridium</taxon>
    </lineage>
</organism>
<dbReference type="AlphaFoldDB" id="A0A2A7MGC1"/>
<dbReference type="InterPro" id="IPR015421">
    <property type="entry name" value="PyrdxlP-dep_Trfase_major"/>
</dbReference>
<dbReference type="OrthoDB" id="9802328at2"/>
<dbReference type="InterPro" id="IPR015422">
    <property type="entry name" value="PyrdxlP-dep_Trfase_small"/>
</dbReference>
<evidence type="ECO:0000259" key="7">
    <source>
        <dbReference type="Pfam" id="PF00155"/>
    </source>
</evidence>
<feature type="domain" description="Aminotransferase class I/classII large" evidence="7">
    <location>
        <begin position="27"/>
        <end position="371"/>
    </location>
</feature>
<dbReference type="Proteomes" id="UP000220840">
    <property type="component" value="Unassembled WGS sequence"/>
</dbReference>
<dbReference type="EC" id="2.6.1.-" evidence="6"/>
<evidence type="ECO:0000256" key="1">
    <source>
        <dbReference type="ARBA" id="ARBA00001933"/>
    </source>
</evidence>
<proteinExistence type="inferred from homology"/>
<dbReference type="PANTHER" id="PTHR46383">
    <property type="entry name" value="ASPARTATE AMINOTRANSFERASE"/>
    <property type="match status" value="1"/>
</dbReference>
<sequence>MNENLNEIQISGIRRFASKVKMVEGALSLTIGQPDFDMPVAVSEAMIRAIKEHKTVYTSNEGIVELRDEICRYLKNTFDIEYDKDEVCLTVGGSEGLFSVLNALLNPKDKILISSPAYPAYENIAKMIGAEVVNYGLNDDFTINIDEIREKIEKDNIKYLMLSFPSNPTGAILIKKQRDELAELIKKKDIVVITDEMYSGIIFDDYYSVAQIKEIKDKIIYVSGFSKLLSMTGIRVGYVACTEKYMKEIMKVHQYNVSCTSSIGQYGALEGLRSSLDDAEIMRKSFERRKNYCMKRLRDIRIEVNEPMGAFYIFPSIKKFNMTSEEFCEKLLNEEKLGCVPGNAFGKLGEGYMRISYCYSDEELKEAFDRLERFIKKNFPNC</sequence>
<evidence type="ECO:0000256" key="5">
    <source>
        <dbReference type="ARBA" id="ARBA00022898"/>
    </source>
</evidence>
<evidence type="ECO:0000313" key="8">
    <source>
        <dbReference type="EMBL" id="PEG30706.1"/>
    </source>
</evidence>
<dbReference type="InterPro" id="IPR050596">
    <property type="entry name" value="AspAT/PAT-like"/>
</dbReference>
<evidence type="ECO:0000256" key="4">
    <source>
        <dbReference type="ARBA" id="ARBA00022679"/>
    </source>
</evidence>
<reference evidence="8 9" key="1">
    <citation type="submission" date="2017-10" db="EMBL/GenBank/DDBJ databases">
        <title>Effective Description of Clostridium neonatale sp. nov. linked to necrotizing enterocolitis in neonates and a clarification of species assignable to the genus Clostridium (Prazmowski 1880) emend. Lawson and Rainey 2016.</title>
        <authorList>
            <person name="Bernard K."/>
            <person name="Burdz T."/>
            <person name="Wiebe D."/>
            <person name="Balcewich B."/>
            <person name="Alfa M."/>
            <person name="Bernier A.-M."/>
        </authorList>
    </citation>
    <scope>NUCLEOTIDE SEQUENCE [LARGE SCALE GENOMIC DNA]</scope>
    <source>
        <strain evidence="8 9">LCDC99A005</strain>
    </source>
</reference>
<dbReference type="STRING" id="137838.GCA_001458595_02060"/>
<dbReference type="GO" id="GO:0008483">
    <property type="term" value="F:transaminase activity"/>
    <property type="evidence" value="ECO:0007669"/>
    <property type="project" value="UniProtKB-KW"/>
</dbReference>
<evidence type="ECO:0000256" key="6">
    <source>
        <dbReference type="RuleBase" id="RU000481"/>
    </source>
</evidence>
<keyword evidence="4 6" id="KW-0808">Transferase</keyword>